<organism evidence="7 8">
    <name type="scientific">Bifidobacterium subtile</name>
    <dbReference type="NCBI Taxonomy" id="77635"/>
    <lineage>
        <taxon>Bacteria</taxon>
        <taxon>Bacillati</taxon>
        <taxon>Actinomycetota</taxon>
        <taxon>Actinomycetes</taxon>
        <taxon>Bifidobacteriales</taxon>
        <taxon>Bifidobacteriaceae</taxon>
        <taxon>Bifidobacterium</taxon>
    </lineage>
</organism>
<feature type="compositionally biased region" description="Basic and acidic residues" evidence="5">
    <location>
        <begin position="206"/>
        <end position="219"/>
    </location>
</feature>
<protein>
    <recommendedName>
        <fullName evidence="4">Urease accessory protein UreE</fullName>
    </recommendedName>
</protein>
<dbReference type="Gene3D" id="2.60.260.20">
    <property type="entry name" value="Urease metallochaperone UreE, N-terminal domain"/>
    <property type="match status" value="1"/>
</dbReference>
<dbReference type="RefSeq" id="WP_024462941.1">
    <property type="nucleotide sequence ID" value="NZ_CP062939.1"/>
</dbReference>
<reference evidence="7 8" key="1">
    <citation type="submission" date="2014-03" db="EMBL/GenBank/DDBJ databases">
        <title>Genomics of Bifidobacteria.</title>
        <authorList>
            <person name="Ventura M."/>
            <person name="Milani C."/>
            <person name="Lugli G.A."/>
        </authorList>
    </citation>
    <scope>NUCLEOTIDE SEQUENCE [LARGE SCALE GENOMIC DNA]</scope>
    <source>
        <strain evidence="7 8">LMG 11597</strain>
    </source>
</reference>
<dbReference type="AlphaFoldDB" id="A0A087E5C0"/>
<dbReference type="STRING" id="77635.BISU_0897"/>
<dbReference type="GO" id="GO:0065003">
    <property type="term" value="P:protein-containing complex assembly"/>
    <property type="evidence" value="ECO:0007669"/>
    <property type="project" value="InterPro"/>
</dbReference>
<evidence type="ECO:0000256" key="4">
    <source>
        <dbReference type="HAMAP-Rule" id="MF_00822"/>
    </source>
</evidence>
<comment type="subcellular location">
    <subcellularLocation>
        <location evidence="4">Cytoplasm</location>
    </subcellularLocation>
</comment>
<keyword evidence="3 4" id="KW-0143">Chaperone</keyword>
<dbReference type="GO" id="GO:0006457">
    <property type="term" value="P:protein folding"/>
    <property type="evidence" value="ECO:0007669"/>
    <property type="project" value="InterPro"/>
</dbReference>
<sequence length="253" mass="27926">MIANTITGNIISQHYDDGKLEVPIAFDWFETNKKRMLKVAEDGTEFGVMVGRTIADGDVLAETDDKRYFARIAAAQLIEIPVSSMKEMGRLCFELGNRHLSLKVEEDRVLVPYDHPTMEYTKKIGYEPHLSEGQFDGFLIVKAHAGTGTLIPGTSKTTGDVAEEEQEAQADEAFRESQNRKVQTGDAQADQAQTDEHAHAHHHHEHGSDAHSHADETGHAAHAPAPGEYELNGVLHRPDGSHSHDGGVTWHTH</sequence>
<comment type="caution">
    <text evidence="7">The sequence shown here is derived from an EMBL/GenBank/DDBJ whole genome shotgun (WGS) entry which is preliminary data.</text>
</comment>
<dbReference type="GO" id="GO:0051082">
    <property type="term" value="F:unfolded protein binding"/>
    <property type="evidence" value="ECO:0007669"/>
    <property type="project" value="UniProtKB-UniRule"/>
</dbReference>
<evidence type="ECO:0000259" key="6">
    <source>
        <dbReference type="Pfam" id="PF05194"/>
    </source>
</evidence>
<keyword evidence="1 4" id="KW-0963">Cytoplasm</keyword>
<dbReference type="InterPro" id="IPR012406">
    <property type="entry name" value="UreE"/>
</dbReference>
<feature type="compositionally biased region" description="Basic and acidic residues" evidence="5">
    <location>
        <begin position="236"/>
        <end position="245"/>
    </location>
</feature>
<dbReference type="InterPro" id="IPR036118">
    <property type="entry name" value="UreE_N_sf"/>
</dbReference>
<dbReference type="GO" id="GO:0019627">
    <property type="term" value="P:urea metabolic process"/>
    <property type="evidence" value="ECO:0007669"/>
    <property type="project" value="InterPro"/>
</dbReference>
<comment type="similarity">
    <text evidence="4">Belongs to the UreE family.</text>
</comment>
<keyword evidence="2 4" id="KW-0533">Nickel</keyword>
<proteinExistence type="inferred from homology"/>
<evidence type="ECO:0000256" key="2">
    <source>
        <dbReference type="ARBA" id="ARBA00022596"/>
    </source>
</evidence>
<dbReference type="Pfam" id="PF05194">
    <property type="entry name" value="UreE_C"/>
    <property type="match status" value="1"/>
</dbReference>
<dbReference type="Proteomes" id="UP000029055">
    <property type="component" value="Unassembled WGS sequence"/>
</dbReference>
<evidence type="ECO:0000313" key="7">
    <source>
        <dbReference type="EMBL" id="KFJ02971.1"/>
    </source>
</evidence>
<comment type="function">
    <text evidence="4">Involved in urease metallocenter assembly. Binds nickel. Probably functions as a nickel donor during metallocenter assembly.</text>
</comment>
<dbReference type="Gene3D" id="3.30.70.790">
    <property type="entry name" value="UreE, C-terminal domain"/>
    <property type="match status" value="1"/>
</dbReference>
<evidence type="ECO:0000256" key="1">
    <source>
        <dbReference type="ARBA" id="ARBA00022490"/>
    </source>
</evidence>
<keyword evidence="8" id="KW-1185">Reference proteome</keyword>
<evidence type="ECO:0000313" key="8">
    <source>
        <dbReference type="Proteomes" id="UP000029055"/>
    </source>
</evidence>
<dbReference type="HAMAP" id="MF_00822">
    <property type="entry name" value="UreE"/>
    <property type="match status" value="1"/>
</dbReference>
<gene>
    <name evidence="4" type="primary">ureE</name>
    <name evidence="7" type="ORF">BISU_0897</name>
</gene>
<dbReference type="eggNOG" id="COG2371">
    <property type="taxonomic scope" value="Bacteria"/>
</dbReference>
<accession>A0A087E5C0</accession>
<dbReference type="EMBL" id="JGZR01000007">
    <property type="protein sequence ID" value="KFJ02971.1"/>
    <property type="molecule type" value="Genomic_DNA"/>
</dbReference>
<evidence type="ECO:0000256" key="3">
    <source>
        <dbReference type="ARBA" id="ARBA00023186"/>
    </source>
</evidence>
<evidence type="ECO:0000256" key="5">
    <source>
        <dbReference type="SAM" id="MobiDB-lite"/>
    </source>
</evidence>
<feature type="domain" description="Urease accessory protein UreE C-terminal" evidence="6">
    <location>
        <begin position="76"/>
        <end position="134"/>
    </location>
</feature>
<dbReference type="SUPFAM" id="SSF69737">
    <property type="entry name" value="Urease metallochaperone UreE, C-terminal domain"/>
    <property type="match status" value="1"/>
</dbReference>
<dbReference type="InterPro" id="IPR007864">
    <property type="entry name" value="UreE_C_dom"/>
</dbReference>
<feature type="region of interest" description="Disordered" evidence="5">
    <location>
        <begin position="149"/>
        <end position="253"/>
    </location>
</feature>
<dbReference type="OrthoDB" id="9810882at2"/>
<name>A0A087E5C0_9BIFI</name>
<dbReference type="GO" id="GO:0005737">
    <property type="term" value="C:cytoplasm"/>
    <property type="evidence" value="ECO:0007669"/>
    <property type="project" value="UniProtKB-SubCell"/>
</dbReference>
<feature type="compositionally biased region" description="Acidic residues" evidence="5">
    <location>
        <begin position="161"/>
        <end position="170"/>
    </location>
</feature>
<dbReference type="SUPFAM" id="SSF69287">
    <property type="entry name" value="Urease metallochaperone UreE, N-terminal domain"/>
    <property type="match status" value="1"/>
</dbReference>
<dbReference type="GO" id="GO:0016151">
    <property type="term" value="F:nickel cation binding"/>
    <property type="evidence" value="ECO:0007669"/>
    <property type="project" value="UniProtKB-UniRule"/>
</dbReference>